<dbReference type="RefSeq" id="WP_070742281.1">
    <property type="nucleotide sequence ID" value="NZ_MDZA01000088.1"/>
</dbReference>
<evidence type="ECO:0000313" key="1">
    <source>
        <dbReference type="EMBL" id="OGX91090.1"/>
    </source>
</evidence>
<evidence type="ECO:0008006" key="3">
    <source>
        <dbReference type="Google" id="ProtNLM"/>
    </source>
</evidence>
<dbReference type="Gene3D" id="3.40.50.2000">
    <property type="entry name" value="Glycogen Phosphorylase B"/>
    <property type="match status" value="1"/>
</dbReference>
<sequence>MLAPASATPAVPIRAAEWAEYGLLMPMLTEAATLAADEQVWVAALGALLNDAAKRAQLGAAARQRANDFTHANTFQRWKKLIDEVLAER</sequence>
<dbReference type="SUPFAM" id="SSF53756">
    <property type="entry name" value="UDP-Glycosyltransferase/glycogen phosphorylase"/>
    <property type="match status" value="1"/>
</dbReference>
<gene>
    <name evidence="1" type="ORF">BEN49_05465</name>
</gene>
<evidence type="ECO:0000313" key="2">
    <source>
        <dbReference type="Proteomes" id="UP000177506"/>
    </source>
</evidence>
<organism evidence="1 2">
    <name type="scientific">Hymenobacter coccineus</name>
    <dbReference type="NCBI Taxonomy" id="1908235"/>
    <lineage>
        <taxon>Bacteria</taxon>
        <taxon>Pseudomonadati</taxon>
        <taxon>Bacteroidota</taxon>
        <taxon>Cytophagia</taxon>
        <taxon>Cytophagales</taxon>
        <taxon>Hymenobacteraceae</taxon>
        <taxon>Hymenobacter</taxon>
    </lineage>
</organism>
<comment type="caution">
    <text evidence="1">The sequence shown here is derived from an EMBL/GenBank/DDBJ whole genome shotgun (WGS) entry which is preliminary data.</text>
</comment>
<dbReference type="Proteomes" id="UP000177506">
    <property type="component" value="Unassembled WGS sequence"/>
</dbReference>
<name>A0A1G1TJP6_9BACT</name>
<reference evidence="1 2" key="1">
    <citation type="submission" date="2016-08" db="EMBL/GenBank/DDBJ databases">
        <title>Hymenobacter coccineus sp. nov., Hymenobacter lapidarius sp. nov. and Hymenobacter glacialis sp. nov., isolated from Antarctic soil.</title>
        <authorList>
            <person name="Sedlacek I."/>
            <person name="Kralova S."/>
            <person name="Kyrova K."/>
            <person name="Maslanova I."/>
            <person name="Stankova E."/>
            <person name="Vrbovska V."/>
            <person name="Nemec M."/>
            <person name="Bartak M."/>
            <person name="Svec P."/>
            <person name="Busse H.-J."/>
            <person name="Pantucek R."/>
        </authorList>
    </citation>
    <scope>NUCLEOTIDE SEQUENCE [LARGE SCALE GENOMIC DNA]</scope>
    <source>
        <strain evidence="1 2">CCM 8649</strain>
    </source>
</reference>
<dbReference type="AlphaFoldDB" id="A0A1G1TJP6"/>
<dbReference type="EMBL" id="MDZA01000088">
    <property type="protein sequence ID" value="OGX91090.1"/>
    <property type="molecule type" value="Genomic_DNA"/>
</dbReference>
<proteinExistence type="predicted"/>
<keyword evidence="2" id="KW-1185">Reference proteome</keyword>
<accession>A0A1G1TJP6</accession>
<protein>
    <recommendedName>
        <fullName evidence="3">Glycosyl transferase family 1 domain-containing protein</fullName>
    </recommendedName>
</protein>